<reference evidence="2" key="1">
    <citation type="submission" date="2016-04" db="EMBL/GenBank/DDBJ databases">
        <authorList>
            <person name="Nguyen H.D."/>
            <person name="Samba Siva P."/>
            <person name="Cullis J."/>
            <person name="Levesque C.A."/>
            <person name="Hambleton S."/>
        </authorList>
    </citation>
    <scope>NUCLEOTIDE SEQUENCE</scope>
    <source>
        <strain evidence="2">DAOMC 236416</strain>
    </source>
</reference>
<protein>
    <recommendedName>
        <fullName evidence="4">Ubiquitin-like domain-containing protein</fullName>
    </recommendedName>
</protein>
<keyword evidence="3" id="KW-1185">Reference proteome</keyword>
<feature type="region of interest" description="Disordered" evidence="1">
    <location>
        <begin position="37"/>
        <end position="68"/>
    </location>
</feature>
<feature type="region of interest" description="Disordered" evidence="1">
    <location>
        <begin position="698"/>
        <end position="770"/>
    </location>
</feature>
<feature type="region of interest" description="Disordered" evidence="1">
    <location>
        <begin position="220"/>
        <end position="271"/>
    </location>
</feature>
<feature type="compositionally biased region" description="Polar residues" evidence="1">
    <location>
        <begin position="186"/>
        <end position="205"/>
    </location>
</feature>
<dbReference type="Proteomes" id="UP000077521">
    <property type="component" value="Unassembled WGS sequence"/>
</dbReference>
<feature type="compositionally biased region" description="Basic and acidic residues" evidence="1">
    <location>
        <begin position="733"/>
        <end position="742"/>
    </location>
</feature>
<reference evidence="2" key="2">
    <citation type="journal article" date="2019" name="IMA Fungus">
        <title>Genome sequencing and comparison of five Tilletia species to identify candidate genes for the detection of regulated species infecting wheat.</title>
        <authorList>
            <person name="Nguyen H.D.T."/>
            <person name="Sultana T."/>
            <person name="Kesanakurti P."/>
            <person name="Hambleton S."/>
        </authorList>
    </citation>
    <scope>NUCLEOTIDE SEQUENCE</scope>
    <source>
        <strain evidence="2">DAOMC 236416</strain>
    </source>
</reference>
<feature type="compositionally biased region" description="Polar residues" evidence="1">
    <location>
        <begin position="146"/>
        <end position="163"/>
    </location>
</feature>
<dbReference type="AlphaFoldDB" id="A0A8T8SH26"/>
<evidence type="ECO:0008006" key="4">
    <source>
        <dbReference type="Google" id="ProtNLM"/>
    </source>
</evidence>
<evidence type="ECO:0000256" key="1">
    <source>
        <dbReference type="SAM" id="MobiDB-lite"/>
    </source>
</evidence>
<dbReference type="EMBL" id="LWDF02001175">
    <property type="protein sequence ID" value="KAE8240015.1"/>
    <property type="molecule type" value="Genomic_DNA"/>
</dbReference>
<evidence type="ECO:0000313" key="3">
    <source>
        <dbReference type="Proteomes" id="UP000077521"/>
    </source>
</evidence>
<feature type="region of interest" description="Disordered" evidence="1">
    <location>
        <begin position="1217"/>
        <end position="1236"/>
    </location>
</feature>
<feature type="region of interest" description="Disordered" evidence="1">
    <location>
        <begin position="1160"/>
        <end position="1191"/>
    </location>
</feature>
<feature type="compositionally biased region" description="Basic and acidic residues" evidence="1">
    <location>
        <begin position="909"/>
        <end position="919"/>
    </location>
</feature>
<feature type="region of interest" description="Disordered" evidence="1">
    <location>
        <begin position="139"/>
        <end position="205"/>
    </location>
</feature>
<organism evidence="2 3">
    <name type="scientific">Tilletia indica</name>
    <dbReference type="NCBI Taxonomy" id="43049"/>
    <lineage>
        <taxon>Eukaryota</taxon>
        <taxon>Fungi</taxon>
        <taxon>Dikarya</taxon>
        <taxon>Basidiomycota</taxon>
        <taxon>Ustilaginomycotina</taxon>
        <taxon>Exobasidiomycetes</taxon>
        <taxon>Tilletiales</taxon>
        <taxon>Tilletiaceae</taxon>
        <taxon>Tilletia</taxon>
    </lineage>
</organism>
<comment type="caution">
    <text evidence="2">The sequence shown here is derived from an EMBL/GenBank/DDBJ whole genome shotgun (WGS) entry which is preliminary data.</text>
</comment>
<evidence type="ECO:0000313" key="2">
    <source>
        <dbReference type="EMBL" id="KAE8240015.1"/>
    </source>
</evidence>
<gene>
    <name evidence="2" type="ORF">A4X13_0g7977</name>
</gene>
<name>A0A8T8SH26_9BASI</name>
<feature type="compositionally biased region" description="Basic and acidic residues" evidence="1">
    <location>
        <begin position="756"/>
        <end position="770"/>
    </location>
</feature>
<feature type="region of interest" description="Disordered" evidence="1">
    <location>
        <begin position="1"/>
        <end position="25"/>
    </location>
</feature>
<proteinExistence type="predicted"/>
<accession>A0A8T8SH26</accession>
<sequence>MPEAPALEETHLETVDSNDDTPSPLSEALHLLLDEAEDVGTTGVETPVATGTSPTEVGEARTEIDEEEVPTVGDLPETSMNLRASSRPCSAALVLPTEMLLTDSAPDSQTRDWVANKGEFPSLGTDTLHQVSAGAGTDFTIGNGDLPSTGSFTPGTCLPTQSEPIRPAEEHSSSQLHPNQKDSSEDNTSPLKSTAPSASPGSFSETIASNYNEKTKKISLQVPVSLPSQENKKTHKKDSASNPFRKEPVGSTAPSQSIALPSGEYPPQTVDEESAEMWDRLFGPGAGDSSEEGVRDPPAPTMDPVSWIWFRVEDGLGYDRVFIKPDDETLFSVIRTYALTCGVSPYHVHFSNGSCGFADDKPIRDLHIHNGSTIAVSVNLNCALPKHEYQWTHSWVQLSPVDHRGVRYREAGPYITRSDELVAEVILRDVWPGFPDILLQMRALKDRTVGDVVEAANGAICRRTFSLIVLNEMIDPDQELGDFAHEGYARVELTRSGNGTYPDLYRDEVEFHTELDLEPAETVRFVIEVVDDPAGVQGQNRRTGFGVSPTSAVPELVSKALSRFGLEGSHYLTHGFSSVPTSYTLGDLGFRGGSLYELELQKGTPSSALRSLSPPRMVMSESLVTLFVHRPEGDLVSIEVASDQILLNALHQADIRFHHPPRALEQGRRLHLLSTIEDLKLTSGSEIHVYRPLEGGGGARCASFPRASSKASTKRPASEVEELAGPPPAPSLRGEDGNHEAEPAGNEDNEPVSHPLPDEPPKESSEAIPEKSSLRVYYPFGDESHGVLRGEAKHLPLPTPDHFRFQFEGENIGRWGCLLQRDVPFATVTTYLESMYDLGPQVYMLNGTRLDADSTPADFDVEDLDLVYVSPPQIGGGPGSTGSSFAATRGQAVDSSDDEGGDYEDESEETIREHPHFRSEPLGTGTHQASGFSLQEAAGRSSQPTISDAVRDKSSISMGRPLDLSLPTSRPSLKGLIPAKGLQVSTFKGQNVKTFIARYERLGAAYGASPAEMVDYLLFYVCAEEPHDILSILETQDSYRDRDWPGVKEFLLQHFDGEDEDYKFTLNDLESFVKTPRTFDTKADLNLYTLQFREIGDRLLRAERITRPEAFRKYVRGLPPALRQSLQHSTFAKVNPTFDDIVKEVRDHFRPKHVFRLAQQVEERETSQQENSTPTRLPGLKFHSPGTSLRTNQHEDLSQQFAQMSSVLTEAMTKALTHVAPPTQGFAPRPPTPTSR</sequence>
<feature type="compositionally biased region" description="Acidic residues" evidence="1">
    <location>
        <begin position="895"/>
        <end position="908"/>
    </location>
</feature>
<feature type="region of interest" description="Disordered" evidence="1">
    <location>
        <begin position="870"/>
        <end position="963"/>
    </location>
</feature>